<evidence type="ECO:0000313" key="3">
    <source>
        <dbReference type="Proteomes" id="UP000184012"/>
    </source>
</evidence>
<organism evidence="2 3">
    <name type="scientific">Eubacterium callanderi</name>
    <dbReference type="NCBI Taxonomy" id="53442"/>
    <lineage>
        <taxon>Bacteria</taxon>
        <taxon>Bacillati</taxon>
        <taxon>Bacillota</taxon>
        <taxon>Clostridia</taxon>
        <taxon>Eubacteriales</taxon>
        <taxon>Eubacteriaceae</taxon>
        <taxon>Eubacterium</taxon>
    </lineage>
</organism>
<evidence type="ECO:0000256" key="1">
    <source>
        <dbReference type="SAM" id="MobiDB-lite"/>
    </source>
</evidence>
<name>A0AB74EVL1_9FIRM</name>
<evidence type="ECO:0008006" key="4">
    <source>
        <dbReference type="Google" id="ProtNLM"/>
    </source>
</evidence>
<feature type="region of interest" description="Disordered" evidence="1">
    <location>
        <begin position="36"/>
        <end position="78"/>
    </location>
</feature>
<comment type="caution">
    <text evidence="2">The sequence shown here is derived from an EMBL/GenBank/DDBJ whole genome shotgun (WGS) entry which is preliminary data.</text>
</comment>
<dbReference type="RefSeq" id="WP_073382005.1">
    <property type="nucleotide sequence ID" value="NZ_JAVVAB010000001.1"/>
</dbReference>
<accession>A0AB74EVL1</accession>
<reference evidence="2 3" key="1">
    <citation type="submission" date="2016-11" db="EMBL/GenBank/DDBJ databases">
        <authorList>
            <person name="Varghese N."/>
            <person name="Submissions S."/>
        </authorList>
    </citation>
    <scope>NUCLEOTIDE SEQUENCE [LARGE SCALE GENOMIC DNA]</scope>
    <source>
        <strain evidence="2 3">FD</strain>
    </source>
</reference>
<protein>
    <recommendedName>
        <fullName evidence="4">Phage protein, HK97 gp10 family</fullName>
    </recommendedName>
</protein>
<sequence>MRITLDYSDFKKLQEQIEEIGGSKLLDKANRKIIKKGQQTAAERVSKELPVSGDISGSGPKRHKKPRSSPFAHSRDEIPIGKLTKKKGLLGADIGWYPSDNSPNFYAKFEETGADGTITSNGRHTPSIKKRGIFSKTTPDIEEMINKLGVEEYTRLLQEAMSV</sequence>
<proteinExistence type="predicted"/>
<dbReference type="EMBL" id="FRBP01000001">
    <property type="protein sequence ID" value="SHK93610.1"/>
    <property type="molecule type" value="Genomic_DNA"/>
</dbReference>
<dbReference type="Proteomes" id="UP000184012">
    <property type="component" value="Unassembled WGS sequence"/>
</dbReference>
<evidence type="ECO:0000313" key="2">
    <source>
        <dbReference type="EMBL" id="SHK93610.1"/>
    </source>
</evidence>
<dbReference type="AlphaFoldDB" id="A0AB74EVL1"/>
<gene>
    <name evidence="2" type="ORF">SAMN04515649_101310</name>
</gene>